<dbReference type="AlphaFoldDB" id="C4JQD3"/>
<dbReference type="InterPro" id="IPR011058">
    <property type="entry name" value="Cyanovirin-N"/>
</dbReference>
<dbReference type="STRING" id="336963.C4JQD3"/>
<feature type="chain" id="PRO_5002937855" description="Cyanovirin-N domain-containing protein" evidence="1">
    <location>
        <begin position="21"/>
        <end position="157"/>
    </location>
</feature>
<reference evidence="4" key="1">
    <citation type="journal article" date="2009" name="Genome Res.">
        <title>Comparative genomic analyses of the human fungal pathogens Coccidioides and their relatives.</title>
        <authorList>
            <person name="Sharpton T.J."/>
            <person name="Stajich J.E."/>
            <person name="Rounsley S.D."/>
            <person name="Gardner M.J."/>
            <person name="Wortman J.R."/>
            <person name="Jordar V.S."/>
            <person name="Maiti R."/>
            <person name="Kodira C.D."/>
            <person name="Neafsey D.E."/>
            <person name="Zeng Q."/>
            <person name="Hung C.-Y."/>
            <person name="McMahan C."/>
            <person name="Muszewska A."/>
            <person name="Grynberg M."/>
            <person name="Mandel M.A."/>
            <person name="Kellner E.M."/>
            <person name="Barker B.M."/>
            <person name="Galgiani J.N."/>
            <person name="Orbach M.J."/>
            <person name="Kirkland T.N."/>
            <person name="Cole G.T."/>
            <person name="Henn M.R."/>
            <person name="Birren B.W."/>
            <person name="Taylor J.W."/>
        </authorList>
    </citation>
    <scope>NUCLEOTIDE SEQUENCE [LARGE SCALE GENOMIC DNA]</scope>
    <source>
        <strain evidence="4">UAMH 1704</strain>
    </source>
</reference>
<name>C4JQD3_UNCRE</name>
<dbReference type="Proteomes" id="UP000002058">
    <property type="component" value="Unassembled WGS sequence"/>
</dbReference>
<keyword evidence="4" id="KW-1185">Reference proteome</keyword>
<organism evidence="3 4">
    <name type="scientific">Uncinocarpus reesii (strain UAMH 1704)</name>
    <dbReference type="NCBI Taxonomy" id="336963"/>
    <lineage>
        <taxon>Eukaryota</taxon>
        <taxon>Fungi</taxon>
        <taxon>Dikarya</taxon>
        <taxon>Ascomycota</taxon>
        <taxon>Pezizomycotina</taxon>
        <taxon>Eurotiomycetes</taxon>
        <taxon>Eurotiomycetidae</taxon>
        <taxon>Onygenales</taxon>
        <taxon>Onygenaceae</taxon>
        <taxon>Uncinocarpus</taxon>
    </lineage>
</organism>
<dbReference type="eggNOG" id="ENOG502SWE6">
    <property type="taxonomic scope" value="Eukaryota"/>
</dbReference>
<evidence type="ECO:0000313" key="4">
    <source>
        <dbReference type="Proteomes" id="UP000002058"/>
    </source>
</evidence>
<dbReference type="SMART" id="SM01111">
    <property type="entry name" value="CVNH"/>
    <property type="match status" value="1"/>
</dbReference>
<sequence>MKLSLLVLASLGSLASASFAKTCVDIHLFHWYLGARCRVGGEPGTRQTSIDLNYCFMNDNGRIVPKSRGFFWNSCKGCTLRPGAKLLCKCRQRNGKWMFNENDLTYISNNYGRLQCGDQRGKFSLEGSDDYGTLLNNGTVLNNGTMANNATNVTSGH</sequence>
<gene>
    <name evidence="3" type="ORF">UREG_04687</name>
</gene>
<proteinExistence type="predicted"/>
<dbReference type="Gene3D" id="2.30.60.10">
    <property type="entry name" value="Cyanovirin-N"/>
    <property type="match status" value="1"/>
</dbReference>
<dbReference type="VEuPathDB" id="FungiDB:UREG_04687"/>
<accession>C4JQD3</accession>
<dbReference type="HOGENOM" id="CLU_1679259_0_0_1"/>
<dbReference type="OrthoDB" id="4672515at2759"/>
<dbReference type="InParanoid" id="C4JQD3"/>
<dbReference type="Pfam" id="PF08881">
    <property type="entry name" value="CVNH"/>
    <property type="match status" value="1"/>
</dbReference>
<dbReference type="EMBL" id="CH476616">
    <property type="protein sequence ID" value="EEP79841.1"/>
    <property type="molecule type" value="Genomic_DNA"/>
</dbReference>
<dbReference type="KEGG" id="ure:UREG_04687"/>
<dbReference type="RefSeq" id="XP_002545170.1">
    <property type="nucleotide sequence ID" value="XM_002545124.1"/>
</dbReference>
<protein>
    <recommendedName>
        <fullName evidence="2">Cyanovirin-N domain-containing protein</fullName>
    </recommendedName>
</protein>
<dbReference type="InterPro" id="IPR036673">
    <property type="entry name" value="Cyanovirin-N_sf"/>
</dbReference>
<dbReference type="GeneID" id="8440073"/>
<dbReference type="OMA" id="NHCFANS"/>
<evidence type="ECO:0000256" key="1">
    <source>
        <dbReference type="SAM" id="SignalP"/>
    </source>
</evidence>
<feature type="signal peptide" evidence="1">
    <location>
        <begin position="1"/>
        <end position="20"/>
    </location>
</feature>
<evidence type="ECO:0000313" key="3">
    <source>
        <dbReference type="EMBL" id="EEP79841.1"/>
    </source>
</evidence>
<keyword evidence="1" id="KW-0732">Signal</keyword>
<dbReference type="SUPFAM" id="SSF51322">
    <property type="entry name" value="Cyanovirin-N"/>
    <property type="match status" value="1"/>
</dbReference>
<evidence type="ECO:0000259" key="2">
    <source>
        <dbReference type="SMART" id="SM01111"/>
    </source>
</evidence>
<feature type="domain" description="Cyanovirin-N" evidence="2">
    <location>
        <begin position="18"/>
        <end position="116"/>
    </location>
</feature>